<dbReference type="PROSITE" id="PS51257">
    <property type="entry name" value="PROKAR_LIPOPROTEIN"/>
    <property type="match status" value="1"/>
</dbReference>
<dbReference type="EMBL" id="OV725082">
    <property type="protein sequence ID" value="CAH1404502.1"/>
    <property type="molecule type" value="Genomic_DNA"/>
</dbReference>
<gene>
    <name evidence="1" type="ORF">NEZAVI_LOCUS12903</name>
</gene>
<proteinExistence type="predicted"/>
<dbReference type="Proteomes" id="UP001152798">
    <property type="component" value="Chromosome 6"/>
</dbReference>
<protein>
    <submittedName>
        <fullName evidence="1">Uncharacterized protein</fullName>
    </submittedName>
</protein>
<name>A0A9P0MVZ7_NEZVI</name>
<sequence length="107" mass="12255">MQLKTGSPLRHFAHLGGLGLFPGSFGCRRHLNLKLAPIRRPRNLDPIHNLVQLNIRYVLHLLPLPPETGGCPRIHISPANCPKRKRVTRHIPEYPRPYKYFRISAAL</sequence>
<evidence type="ECO:0000313" key="2">
    <source>
        <dbReference type="Proteomes" id="UP001152798"/>
    </source>
</evidence>
<keyword evidence="2" id="KW-1185">Reference proteome</keyword>
<organism evidence="1 2">
    <name type="scientific">Nezara viridula</name>
    <name type="common">Southern green stink bug</name>
    <name type="synonym">Cimex viridulus</name>
    <dbReference type="NCBI Taxonomy" id="85310"/>
    <lineage>
        <taxon>Eukaryota</taxon>
        <taxon>Metazoa</taxon>
        <taxon>Ecdysozoa</taxon>
        <taxon>Arthropoda</taxon>
        <taxon>Hexapoda</taxon>
        <taxon>Insecta</taxon>
        <taxon>Pterygota</taxon>
        <taxon>Neoptera</taxon>
        <taxon>Paraneoptera</taxon>
        <taxon>Hemiptera</taxon>
        <taxon>Heteroptera</taxon>
        <taxon>Panheteroptera</taxon>
        <taxon>Pentatomomorpha</taxon>
        <taxon>Pentatomoidea</taxon>
        <taxon>Pentatomidae</taxon>
        <taxon>Pentatominae</taxon>
        <taxon>Nezara</taxon>
    </lineage>
</organism>
<evidence type="ECO:0000313" key="1">
    <source>
        <dbReference type="EMBL" id="CAH1404502.1"/>
    </source>
</evidence>
<dbReference type="AlphaFoldDB" id="A0A9P0MVZ7"/>
<reference evidence="1" key="1">
    <citation type="submission" date="2022-01" db="EMBL/GenBank/DDBJ databases">
        <authorList>
            <person name="King R."/>
        </authorList>
    </citation>
    <scope>NUCLEOTIDE SEQUENCE</scope>
</reference>
<accession>A0A9P0MVZ7</accession>